<evidence type="ECO:0000313" key="1">
    <source>
        <dbReference type="EMBL" id="KAK4015504.1"/>
    </source>
</evidence>
<reference evidence="1 2" key="1">
    <citation type="journal article" date="2023" name="Nucleic Acids Res.">
        <title>The hologenome of Daphnia magna reveals possible DNA methylation and microbiome-mediated evolution of the host genome.</title>
        <authorList>
            <person name="Chaturvedi A."/>
            <person name="Li X."/>
            <person name="Dhandapani V."/>
            <person name="Marshall H."/>
            <person name="Kissane S."/>
            <person name="Cuenca-Cambronero M."/>
            <person name="Asole G."/>
            <person name="Calvet F."/>
            <person name="Ruiz-Romero M."/>
            <person name="Marangio P."/>
            <person name="Guigo R."/>
            <person name="Rago D."/>
            <person name="Mirbahai L."/>
            <person name="Eastwood N."/>
            <person name="Colbourne J.K."/>
            <person name="Zhou J."/>
            <person name="Mallon E."/>
            <person name="Orsini L."/>
        </authorList>
    </citation>
    <scope>NUCLEOTIDE SEQUENCE [LARGE SCALE GENOMIC DNA]</scope>
    <source>
        <strain evidence="1">LRV0_1</strain>
    </source>
</reference>
<gene>
    <name evidence="1" type="ORF">OUZ56_030481</name>
</gene>
<accession>A0ABQ9ZSQ0</accession>
<protein>
    <submittedName>
        <fullName evidence="1">Uncharacterized protein</fullName>
    </submittedName>
</protein>
<comment type="caution">
    <text evidence="1">The sequence shown here is derived from an EMBL/GenBank/DDBJ whole genome shotgun (WGS) entry which is preliminary data.</text>
</comment>
<proteinExistence type="predicted"/>
<evidence type="ECO:0000313" key="2">
    <source>
        <dbReference type="Proteomes" id="UP001234178"/>
    </source>
</evidence>
<dbReference type="EMBL" id="JAOYFB010000005">
    <property type="protein sequence ID" value="KAK4015504.1"/>
    <property type="molecule type" value="Genomic_DNA"/>
</dbReference>
<name>A0ABQ9ZSQ0_9CRUS</name>
<dbReference type="Proteomes" id="UP001234178">
    <property type="component" value="Unassembled WGS sequence"/>
</dbReference>
<organism evidence="1 2">
    <name type="scientific">Daphnia magna</name>
    <dbReference type="NCBI Taxonomy" id="35525"/>
    <lineage>
        <taxon>Eukaryota</taxon>
        <taxon>Metazoa</taxon>
        <taxon>Ecdysozoa</taxon>
        <taxon>Arthropoda</taxon>
        <taxon>Crustacea</taxon>
        <taxon>Branchiopoda</taxon>
        <taxon>Diplostraca</taxon>
        <taxon>Cladocera</taxon>
        <taxon>Anomopoda</taxon>
        <taxon>Daphniidae</taxon>
        <taxon>Daphnia</taxon>
    </lineage>
</organism>
<sequence length="73" mass="8430">MVKVTIDKQSKQETMSTVTRPKEALIVARSHNSYEDFFGERLHTRMSSPVHIQGCATMTVDMHKDDEDMYQNP</sequence>
<keyword evidence="2" id="KW-1185">Reference proteome</keyword>